<feature type="transmembrane region" description="Helical" evidence="2">
    <location>
        <begin position="260"/>
        <end position="281"/>
    </location>
</feature>
<dbReference type="OrthoDB" id="601070at2759"/>
<keyword evidence="2" id="KW-0472">Membrane</keyword>
<feature type="transmembrane region" description="Helical" evidence="2">
    <location>
        <begin position="50"/>
        <end position="72"/>
    </location>
</feature>
<name>A0A5J9USH9_9POAL</name>
<feature type="transmembrane region" description="Helical" evidence="2">
    <location>
        <begin position="228"/>
        <end position="248"/>
    </location>
</feature>
<proteinExistence type="predicted"/>
<keyword evidence="2" id="KW-1133">Transmembrane helix</keyword>
<comment type="caution">
    <text evidence="3">The sequence shown here is derived from an EMBL/GenBank/DDBJ whole genome shotgun (WGS) entry which is preliminary data.</text>
</comment>
<keyword evidence="4" id="KW-1185">Reference proteome</keyword>
<dbReference type="EMBL" id="RWGY01000013">
    <property type="protein sequence ID" value="TVU26772.1"/>
    <property type="molecule type" value="Genomic_DNA"/>
</dbReference>
<evidence type="ECO:0000256" key="1">
    <source>
        <dbReference type="SAM" id="MobiDB-lite"/>
    </source>
</evidence>
<feature type="transmembrane region" description="Helical" evidence="2">
    <location>
        <begin position="287"/>
        <end position="306"/>
    </location>
</feature>
<reference evidence="3 4" key="1">
    <citation type="journal article" date="2019" name="Sci. Rep.">
        <title>A high-quality genome of Eragrostis curvula grass provides insights into Poaceae evolution and supports new strategies to enhance forage quality.</title>
        <authorList>
            <person name="Carballo J."/>
            <person name="Santos B.A.C.M."/>
            <person name="Zappacosta D."/>
            <person name="Garbus I."/>
            <person name="Selva J.P."/>
            <person name="Gallo C.A."/>
            <person name="Diaz A."/>
            <person name="Albertini E."/>
            <person name="Caccamo M."/>
            <person name="Echenique V."/>
        </authorList>
    </citation>
    <scope>NUCLEOTIDE SEQUENCE [LARGE SCALE GENOMIC DNA]</scope>
    <source>
        <strain evidence="4">cv. Victoria</strain>
        <tissue evidence="3">Leaf</tissue>
    </source>
</reference>
<accession>A0A5J9USH9</accession>
<evidence type="ECO:0000313" key="4">
    <source>
        <dbReference type="Proteomes" id="UP000324897"/>
    </source>
</evidence>
<protein>
    <recommendedName>
        <fullName evidence="5">Transmembrane protein</fullName>
    </recommendedName>
</protein>
<feature type="transmembrane region" description="Helical" evidence="2">
    <location>
        <begin position="78"/>
        <end position="98"/>
    </location>
</feature>
<evidence type="ECO:0000313" key="3">
    <source>
        <dbReference type="EMBL" id="TVU26772.1"/>
    </source>
</evidence>
<sequence length="331" mass="35980">MGEATPPTEKKLSGETSPCADLSGSGIGRLSYRKRLIFYTLRDPDPDGTVFKMLLVSVLYALLTPWLLSLVADQPTTSFVWTTSLLAGSYFFVGTVSLSQTMRLPAVFFRFSYAAMLAVAGAHFVGPVTGAAVACLSTFYAAGTFGHAVAEHRQRVGTETSAGAVVPPPFRNEEHRERREAFLCYAFVQFAAVSFFVLARMVWVVFFPACVSYLSDHGDEALAVAVELSFETLGLAWLWIFFVAVMLLEQALASFKTVACLGIASLIGSLVLSCVVSIVLGDRARLLVMWLLSMAAVGFFGYCLAVHARYKQIQQRGAQLYPQGGDSITIQ</sequence>
<evidence type="ECO:0008006" key="5">
    <source>
        <dbReference type="Google" id="ProtNLM"/>
    </source>
</evidence>
<feature type="non-terminal residue" evidence="3">
    <location>
        <position position="1"/>
    </location>
</feature>
<feature type="transmembrane region" description="Helical" evidence="2">
    <location>
        <begin position="182"/>
        <end position="208"/>
    </location>
</feature>
<gene>
    <name evidence="3" type="ORF">EJB05_29333</name>
</gene>
<dbReference type="Gramene" id="TVU26772">
    <property type="protein sequence ID" value="TVU26772"/>
    <property type="gene ID" value="EJB05_29333"/>
</dbReference>
<organism evidence="3 4">
    <name type="scientific">Eragrostis curvula</name>
    <name type="common">weeping love grass</name>
    <dbReference type="NCBI Taxonomy" id="38414"/>
    <lineage>
        <taxon>Eukaryota</taxon>
        <taxon>Viridiplantae</taxon>
        <taxon>Streptophyta</taxon>
        <taxon>Embryophyta</taxon>
        <taxon>Tracheophyta</taxon>
        <taxon>Spermatophyta</taxon>
        <taxon>Magnoliopsida</taxon>
        <taxon>Liliopsida</taxon>
        <taxon>Poales</taxon>
        <taxon>Poaceae</taxon>
        <taxon>PACMAD clade</taxon>
        <taxon>Chloridoideae</taxon>
        <taxon>Eragrostideae</taxon>
        <taxon>Eragrostidinae</taxon>
        <taxon>Eragrostis</taxon>
    </lineage>
</organism>
<evidence type="ECO:0000256" key="2">
    <source>
        <dbReference type="SAM" id="Phobius"/>
    </source>
</evidence>
<feature type="region of interest" description="Disordered" evidence="1">
    <location>
        <begin position="1"/>
        <end position="22"/>
    </location>
</feature>
<feature type="transmembrane region" description="Helical" evidence="2">
    <location>
        <begin position="107"/>
        <end position="125"/>
    </location>
</feature>
<keyword evidence="2" id="KW-0812">Transmembrane</keyword>
<dbReference type="Proteomes" id="UP000324897">
    <property type="component" value="Chromosome 2"/>
</dbReference>
<dbReference type="AlphaFoldDB" id="A0A5J9USH9"/>